<dbReference type="PROSITE" id="PS00107">
    <property type="entry name" value="PROTEIN_KINASE_ATP"/>
    <property type="match status" value="1"/>
</dbReference>
<proteinExistence type="predicted"/>
<keyword evidence="2" id="KW-0732">Signal</keyword>
<dbReference type="GO" id="GO:0005634">
    <property type="term" value="C:nucleus"/>
    <property type="evidence" value="ECO:0007669"/>
    <property type="project" value="TreeGrafter"/>
</dbReference>
<dbReference type="InterPro" id="IPR000719">
    <property type="entry name" value="Prot_kinase_dom"/>
</dbReference>
<dbReference type="PANTHER" id="PTHR44167:SF24">
    <property type="entry name" value="SERINE_THREONINE-PROTEIN KINASE CHK2"/>
    <property type="match status" value="1"/>
</dbReference>
<keyword evidence="4" id="KW-0418">Kinase</keyword>
<accession>A0A8S9ZB79</accession>
<name>A0A8S9ZB79_9BILA</name>
<dbReference type="GO" id="GO:0004674">
    <property type="term" value="F:protein serine/threonine kinase activity"/>
    <property type="evidence" value="ECO:0007669"/>
    <property type="project" value="TreeGrafter"/>
</dbReference>
<protein>
    <submittedName>
        <fullName evidence="4">Protein kinase domain-containing protein</fullName>
    </submittedName>
</protein>
<evidence type="ECO:0000313" key="5">
    <source>
        <dbReference type="Proteomes" id="UP000605970"/>
    </source>
</evidence>
<evidence type="ECO:0000313" key="4">
    <source>
        <dbReference type="EMBL" id="KAF7624805.1"/>
    </source>
</evidence>
<organism evidence="4 5">
    <name type="scientific">Meloidogyne graminicola</name>
    <dbReference type="NCBI Taxonomy" id="189291"/>
    <lineage>
        <taxon>Eukaryota</taxon>
        <taxon>Metazoa</taxon>
        <taxon>Ecdysozoa</taxon>
        <taxon>Nematoda</taxon>
        <taxon>Chromadorea</taxon>
        <taxon>Rhabditida</taxon>
        <taxon>Tylenchina</taxon>
        <taxon>Tylenchomorpha</taxon>
        <taxon>Tylenchoidea</taxon>
        <taxon>Meloidogynidae</taxon>
        <taxon>Meloidogyninae</taxon>
        <taxon>Meloidogyne</taxon>
    </lineage>
</organism>
<dbReference type="InterPro" id="IPR011009">
    <property type="entry name" value="Kinase-like_dom_sf"/>
</dbReference>
<keyword evidence="5" id="KW-1185">Reference proteome</keyword>
<gene>
    <name evidence="4" type="ORF">Mgra_00009918</name>
</gene>
<dbReference type="EMBL" id="JABEBT010000196">
    <property type="protein sequence ID" value="KAF7624805.1"/>
    <property type="molecule type" value="Genomic_DNA"/>
</dbReference>
<evidence type="ECO:0000256" key="2">
    <source>
        <dbReference type="SAM" id="SignalP"/>
    </source>
</evidence>
<dbReference type="AlphaFoldDB" id="A0A8S9ZB79"/>
<dbReference type="Proteomes" id="UP000605970">
    <property type="component" value="Unassembled WGS sequence"/>
</dbReference>
<dbReference type="GO" id="GO:0044773">
    <property type="term" value="P:mitotic DNA damage checkpoint signaling"/>
    <property type="evidence" value="ECO:0007669"/>
    <property type="project" value="TreeGrafter"/>
</dbReference>
<dbReference type="Gene3D" id="1.10.510.10">
    <property type="entry name" value="Transferase(Phosphotransferase) domain 1"/>
    <property type="match status" value="1"/>
</dbReference>
<keyword evidence="1" id="KW-0067">ATP-binding</keyword>
<dbReference type="CDD" id="cd00180">
    <property type="entry name" value="PKc"/>
    <property type="match status" value="1"/>
</dbReference>
<reference evidence="4" key="1">
    <citation type="journal article" date="2020" name="Ecol. Evol.">
        <title>Genome structure and content of the rice root-knot nematode (Meloidogyne graminicola).</title>
        <authorList>
            <person name="Phan N.T."/>
            <person name="Danchin E.G.J."/>
            <person name="Klopp C."/>
            <person name="Perfus-Barbeoch L."/>
            <person name="Kozlowski D.K."/>
            <person name="Koutsovoulos G.D."/>
            <person name="Lopez-Roques C."/>
            <person name="Bouchez O."/>
            <person name="Zahm M."/>
            <person name="Besnard G."/>
            <person name="Bellafiore S."/>
        </authorList>
    </citation>
    <scope>NUCLEOTIDE SEQUENCE</scope>
    <source>
        <strain evidence="4">VN-18</strain>
    </source>
</reference>
<feature type="signal peptide" evidence="2">
    <location>
        <begin position="1"/>
        <end position="20"/>
    </location>
</feature>
<dbReference type="SUPFAM" id="SSF56112">
    <property type="entry name" value="Protein kinase-like (PK-like)"/>
    <property type="match status" value="1"/>
</dbReference>
<dbReference type="OrthoDB" id="437530at2759"/>
<dbReference type="SMART" id="SM00220">
    <property type="entry name" value="S_TKc"/>
    <property type="match status" value="1"/>
</dbReference>
<dbReference type="GO" id="GO:0005524">
    <property type="term" value="F:ATP binding"/>
    <property type="evidence" value="ECO:0007669"/>
    <property type="project" value="UniProtKB-UniRule"/>
</dbReference>
<dbReference type="Pfam" id="PF00069">
    <property type="entry name" value="Pkinase"/>
    <property type="match status" value="1"/>
</dbReference>
<evidence type="ECO:0000259" key="3">
    <source>
        <dbReference type="PROSITE" id="PS50011"/>
    </source>
</evidence>
<feature type="binding site" evidence="1">
    <location>
        <position position="84"/>
    </location>
    <ligand>
        <name>ATP</name>
        <dbReference type="ChEBI" id="CHEBI:30616"/>
    </ligand>
</feature>
<dbReference type="GO" id="GO:0005737">
    <property type="term" value="C:cytoplasm"/>
    <property type="evidence" value="ECO:0007669"/>
    <property type="project" value="TreeGrafter"/>
</dbReference>
<feature type="chain" id="PRO_5035933611" evidence="2">
    <location>
        <begin position="21"/>
        <end position="325"/>
    </location>
</feature>
<dbReference type="PROSITE" id="PS50011">
    <property type="entry name" value="PROTEIN_KINASE_DOM"/>
    <property type="match status" value="1"/>
</dbReference>
<feature type="domain" description="Protein kinase" evidence="3">
    <location>
        <begin position="55"/>
        <end position="325"/>
    </location>
</feature>
<dbReference type="PANTHER" id="PTHR44167">
    <property type="entry name" value="OVARIAN-SPECIFIC SERINE/THREONINE-PROTEIN KINASE LOK-RELATED"/>
    <property type="match status" value="1"/>
</dbReference>
<dbReference type="InterPro" id="IPR017441">
    <property type="entry name" value="Protein_kinase_ATP_BS"/>
</dbReference>
<evidence type="ECO:0000256" key="1">
    <source>
        <dbReference type="PROSITE-ProRule" id="PRU10141"/>
    </source>
</evidence>
<sequence length="325" mass="37384">MLLLITLKLFFLLFLRGSFAGQCFSTQNCICDHRLTFQNKMKLNTDALIYYKIEPNTTYHIGSGGTGSVYHAYWKQRKICVALKITGGNAINKEVKILKHFVELPQNQHDRIIEYYGYKLDHVDNRTFIALELGGKTLSEYYNENRQNEPDLPLLTKLLREAAQALAQFSQRAIHFDIKQSNFIVIDQENGFTVKIIDFGLSVLNGDLQQADIQFGNMARCYLAPEIRFGVGHADQIDRGILTPKIDVWTFGLMSYTLLYGRLNREIRNQGGRGDYTGLDSLLQQYRNNDNNSYLDVIIKNCLQPNPNDRPNINQVVNQLNQIRY</sequence>
<keyword evidence="1" id="KW-0547">Nucleotide-binding</keyword>
<keyword evidence="4" id="KW-0808">Transferase</keyword>
<comment type="caution">
    <text evidence="4">The sequence shown here is derived from an EMBL/GenBank/DDBJ whole genome shotgun (WGS) entry which is preliminary data.</text>
</comment>